<evidence type="ECO:0000256" key="4">
    <source>
        <dbReference type="ARBA" id="ARBA00022747"/>
    </source>
</evidence>
<keyword evidence="2 6" id="KW-0808">Transferase</keyword>
<name>A0ABT7WBD4_9FLAO</name>
<comment type="caution">
    <text evidence="9">The sequence shown here is derived from an EMBL/GenBank/DDBJ whole genome shotgun (WGS) entry which is preliminary data.</text>
</comment>
<evidence type="ECO:0000313" key="10">
    <source>
        <dbReference type="Proteomes" id="UP001174839"/>
    </source>
</evidence>
<evidence type="ECO:0000313" key="9">
    <source>
        <dbReference type="EMBL" id="MDM9630229.1"/>
    </source>
</evidence>
<dbReference type="Gene3D" id="3.90.120.30">
    <property type="match status" value="1"/>
</dbReference>
<reference evidence="9" key="1">
    <citation type="submission" date="2023-06" db="EMBL/GenBank/DDBJ databases">
        <title>Robiginitalea aurantiacus sp. nov. and Algoriphagus sediminis sp. nov., isolated from coastal sediment.</title>
        <authorList>
            <person name="Zhou Z.Y."/>
            <person name="An J."/>
            <person name="Jia Y.W."/>
            <person name="Du Z.J."/>
        </authorList>
    </citation>
    <scope>NUCLEOTIDE SEQUENCE</scope>
    <source>
        <strain evidence="9">M39</strain>
    </source>
</reference>
<dbReference type="PROSITE" id="PS00095">
    <property type="entry name" value="C5_MTASE_2"/>
    <property type="match status" value="1"/>
</dbReference>
<dbReference type="CDD" id="cd00315">
    <property type="entry name" value="Cyt_C5_DNA_methylase"/>
    <property type="match status" value="1"/>
</dbReference>
<dbReference type="RefSeq" id="WP_289723588.1">
    <property type="nucleotide sequence ID" value="NZ_JAUDUY010000001.1"/>
</dbReference>
<feature type="active site" evidence="6">
    <location>
        <position position="161"/>
    </location>
</feature>
<dbReference type="InterPro" id="IPR018117">
    <property type="entry name" value="C5_DNA_meth_AS"/>
</dbReference>
<dbReference type="Pfam" id="PF00145">
    <property type="entry name" value="DNA_methylase"/>
    <property type="match status" value="1"/>
</dbReference>
<dbReference type="GO" id="GO:0003886">
    <property type="term" value="F:DNA (cytosine-5-)-methyltransferase activity"/>
    <property type="evidence" value="ECO:0007669"/>
    <property type="project" value="UniProtKB-EC"/>
</dbReference>
<dbReference type="SUPFAM" id="SSF53335">
    <property type="entry name" value="S-adenosyl-L-methionine-dependent methyltransferases"/>
    <property type="match status" value="1"/>
</dbReference>
<dbReference type="InterPro" id="IPR001525">
    <property type="entry name" value="C5_MeTfrase"/>
</dbReference>
<evidence type="ECO:0000256" key="8">
    <source>
        <dbReference type="RuleBase" id="RU000417"/>
    </source>
</evidence>
<accession>A0ABT7WBD4</accession>
<comment type="similarity">
    <text evidence="6 7">Belongs to the class I-like SAM-binding methyltransferase superfamily. C5-methyltransferase family.</text>
</comment>
<dbReference type="PROSITE" id="PS00094">
    <property type="entry name" value="C5_MTASE_1"/>
    <property type="match status" value="1"/>
</dbReference>
<gene>
    <name evidence="9" type="primary">dcm</name>
    <name evidence="9" type="ORF">QU605_02025</name>
</gene>
<evidence type="ECO:0000256" key="2">
    <source>
        <dbReference type="ARBA" id="ARBA00022679"/>
    </source>
</evidence>
<dbReference type="PANTHER" id="PTHR46098">
    <property type="entry name" value="TRNA (CYTOSINE(38)-C(5))-METHYLTRANSFERASE"/>
    <property type="match status" value="1"/>
</dbReference>
<keyword evidence="4" id="KW-0680">Restriction system</keyword>
<dbReference type="InterPro" id="IPR050750">
    <property type="entry name" value="C5-MTase"/>
</dbReference>
<proteinExistence type="inferred from homology"/>
<comment type="catalytic activity">
    <reaction evidence="5 8">
        <text>a 2'-deoxycytidine in DNA + S-adenosyl-L-methionine = a 5-methyl-2'-deoxycytidine in DNA + S-adenosyl-L-homocysteine + H(+)</text>
        <dbReference type="Rhea" id="RHEA:13681"/>
        <dbReference type="Rhea" id="RHEA-COMP:11369"/>
        <dbReference type="Rhea" id="RHEA-COMP:11370"/>
        <dbReference type="ChEBI" id="CHEBI:15378"/>
        <dbReference type="ChEBI" id="CHEBI:57856"/>
        <dbReference type="ChEBI" id="CHEBI:59789"/>
        <dbReference type="ChEBI" id="CHEBI:85452"/>
        <dbReference type="ChEBI" id="CHEBI:85454"/>
        <dbReference type="EC" id="2.1.1.37"/>
    </reaction>
</comment>
<dbReference type="InterPro" id="IPR029063">
    <property type="entry name" value="SAM-dependent_MTases_sf"/>
</dbReference>
<sequence length="438" mass="50023">MDILKIAEKLNDHILKDKYADGAAAFTHYTNDLNDKAQIIYRENSYEFVRDVAEEIGYKEELDTDHIKLIIDEYLKNHKFQPSFPSRQNSDFTFIDLFAGIGGFRLAMQKHGGKSVFSSEWDRYSKKTYLANYGELPFGDITKIDEESIPDHEILLAGFPCQPFSLAGVSKKNSLGRNHGFLDETQGTLFFDIARIIKEKRPKAFILENVKNLRSHDKGRTFAVILETLDKLNYQVSADILDAKYYVPQHRERIFIVGFDRNTVSADVKFSFPEQDSDPVQLIDSDVLSPVVDKKYTLSDKLWGYLKAYAEKHRKKGNGFGFGMADPYGVTRTLSARYHKDGSEILVSQGNKKNPRRLTPEECRRLMGFPENFKIKGTGVSDTQLYRQFGNSVAVPVVEAVAGRVIEHMKNNLITSENMRETEVNEPIVEDSEHRFTA</sequence>
<organism evidence="9 10">
    <name type="scientific">Robiginitalea aurantiaca</name>
    <dbReference type="NCBI Taxonomy" id="3056915"/>
    <lineage>
        <taxon>Bacteria</taxon>
        <taxon>Pseudomonadati</taxon>
        <taxon>Bacteroidota</taxon>
        <taxon>Flavobacteriia</taxon>
        <taxon>Flavobacteriales</taxon>
        <taxon>Flavobacteriaceae</taxon>
        <taxon>Robiginitalea</taxon>
    </lineage>
</organism>
<keyword evidence="3 6" id="KW-0949">S-adenosyl-L-methionine</keyword>
<dbReference type="PANTHER" id="PTHR46098:SF1">
    <property type="entry name" value="TRNA (CYTOSINE(38)-C(5))-METHYLTRANSFERASE"/>
    <property type="match status" value="1"/>
</dbReference>
<evidence type="ECO:0000256" key="1">
    <source>
        <dbReference type="ARBA" id="ARBA00022603"/>
    </source>
</evidence>
<protein>
    <recommendedName>
        <fullName evidence="8">Cytosine-specific methyltransferase</fullName>
        <ecNumber evidence="8">2.1.1.37</ecNumber>
    </recommendedName>
</protein>
<keyword evidence="1 6" id="KW-0489">Methyltransferase</keyword>
<dbReference type="PRINTS" id="PR00105">
    <property type="entry name" value="C5METTRFRASE"/>
</dbReference>
<keyword evidence="10" id="KW-1185">Reference proteome</keyword>
<evidence type="ECO:0000256" key="3">
    <source>
        <dbReference type="ARBA" id="ARBA00022691"/>
    </source>
</evidence>
<dbReference type="PROSITE" id="PS51679">
    <property type="entry name" value="SAM_MT_C5"/>
    <property type="match status" value="1"/>
</dbReference>
<dbReference type="Gene3D" id="3.40.50.150">
    <property type="entry name" value="Vaccinia Virus protein VP39"/>
    <property type="match status" value="1"/>
</dbReference>
<dbReference type="Proteomes" id="UP001174839">
    <property type="component" value="Unassembled WGS sequence"/>
</dbReference>
<dbReference type="EC" id="2.1.1.37" evidence="8"/>
<evidence type="ECO:0000256" key="7">
    <source>
        <dbReference type="RuleBase" id="RU000416"/>
    </source>
</evidence>
<dbReference type="EMBL" id="JAUDUY010000001">
    <property type="protein sequence ID" value="MDM9630229.1"/>
    <property type="molecule type" value="Genomic_DNA"/>
</dbReference>
<dbReference type="InterPro" id="IPR031303">
    <property type="entry name" value="C5_meth_CS"/>
</dbReference>
<evidence type="ECO:0000256" key="5">
    <source>
        <dbReference type="ARBA" id="ARBA00047422"/>
    </source>
</evidence>
<dbReference type="GO" id="GO:0032259">
    <property type="term" value="P:methylation"/>
    <property type="evidence" value="ECO:0007669"/>
    <property type="project" value="UniProtKB-KW"/>
</dbReference>
<evidence type="ECO:0000256" key="6">
    <source>
        <dbReference type="PROSITE-ProRule" id="PRU01016"/>
    </source>
</evidence>
<dbReference type="NCBIfam" id="TIGR00675">
    <property type="entry name" value="dcm"/>
    <property type="match status" value="1"/>
</dbReference>